<feature type="compositionally biased region" description="Basic and acidic residues" evidence="1">
    <location>
        <begin position="114"/>
        <end position="135"/>
    </location>
</feature>
<feature type="chain" id="PRO_5040807064" evidence="2">
    <location>
        <begin position="20"/>
        <end position="180"/>
    </location>
</feature>
<gene>
    <name evidence="3" type="ORF">PDIGIT_LOCUS13178</name>
</gene>
<evidence type="ECO:0000313" key="4">
    <source>
        <dbReference type="Proteomes" id="UP001152607"/>
    </source>
</evidence>
<comment type="caution">
    <text evidence="3">The sequence shown here is derived from an EMBL/GenBank/DDBJ whole genome shotgun (WGS) entry which is preliminary data.</text>
</comment>
<evidence type="ECO:0000256" key="1">
    <source>
        <dbReference type="SAM" id="MobiDB-lite"/>
    </source>
</evidence>
<protein>
    <submittedName>
        <fullName evidence="3">Uncharacterized protein</fullName>
    </submittedName>
</protein>
<reference evidence="3" key="1">
    <citation type="submission" date="2023-01" db="EMBL/GenBank/DDBJ databases">
        <authorList>
            <person name="Van Ghelder C."/>
            <person name="Rancurel C."/>
        </authorList>
    </citation>
    <scope>NUCLEOTIDE SEQUENCE</scope>
    <source>
        <strain evidence="3">CNCM I-4278</strain>
    </source>
</reference>
<dbReference type="AlphaFoldDB" id="A0A9W4XVY0"/>
<accession>A0A9W4XVY0</accession>
<feature type="region of interest" description="Disordered" evidence="1">
    <location>
        <begin position="57"/>
        <end position="141"/>
    </location>
</feature>
<proteinExistence type="predicted"/>
<dbReference type="EMBL" id="CAOQHR010000010">
    <property type="protein sequence ID" value="CAI6340011.1"/>
    <property type="molecule type" value="Genomic_DNA"/>
</dbReference>
<feature type="signal peptide" evidence="2">
    <location>
        <begin position="1"/>
        <end position="19"/>
    </location>
</feature>
<evidence type="ECO:0000313" key="3">
    <source>
        <dbReference type="EMBL" id="CAI6340011.1"/>
    </source>
</evidence>
<evidence type="ECO:0000256" key="2">
    <source>
        <dbReference type="SAM" id="SignalP"/>
    </source>
</evidence>
<keyword evidence="2" id="KW-0732">Signal</keyword>
<keyword evidence="4" id="KW-1185">Reference proteome</keyword>
<name>A0A9W4XVY0_9PLEO</name>
<dbReference type="Proteomes" id="UP001152607">
    <property type="component" value="Unassembled WGS sequence"/>
</dbReference>
<dbReference type="OrthoDB" id="3800398at2759"/>
<organism evidence="3 4">
    <name type="scientific">Periconia digitata</name>
    <dbReference type="NCBI Taxonomy" id="1303443"/>
    <lineage>
        <taxon>Eukaryota</taxon>
        <taxon>Fungi</taxon>
        <taxon>Dikarya</taxon>
        <taxon>Ascomycota</taxon>
        <taxon>Pezizomycotina</taxon>
        <taxon>Dothideomycetes</taxon>
        <taxon>Pleosporomycetidae</taxon>
        <taxon>Pleosporales</taxon>
        <taxon>Massarineae</taxon>
        <taxon>Periconiaceae</taxon>
        <taxon>Periconia</taxon>
    </lineage>
</organism>
<sequence length="180" mass="19741">MYPPQITSALLLSLALSLSVLLPAPTSLALAAAAPTPNHSRFHSAAAALDPRDASPVEEIVPLHPPPYLPDTPAAIEALESPQEPQRGREDENAELVNSSSDNNDKLVGNTEAQHTDAEDEIKKKEKEKENEELKKRKPKKSLYTWPLLKTDVLDCCPKYAYNCADRKPLCHDGQKADVD</sequence>